<evidence type="ECO:0000313" key="3">
    <source>
        <dbReference type="Proteomes" id="UP000680805"/>
    </source>
</evidence>
<dbReference type="Proteomes" id="UP000680805">
    <property type="component" value="Chromosome"/>
</dbReference>
<dbReference type="AlphaFoldDB" id="A0A975NJ31"/>
<name>A0A975NJ31_9BRAD</name>
<evidence type="ECO:0000256" key="1">
    <source>
        <dbReference type="SAM" id="MobiDB-lite"/>
    </source>
</evidence>
<gene>
    <name evidence="2" type="ORF">KMZ68_13770</name>
</gene>
<feature type="region of interest" description="Disordered" evidence="1">
    <location>
        <begin position="1"/>
        <end position="37"/>
    </location>
</feature>
<feature type="compositionally biased region" description="Basic residues" evidence="1">
    <location>
        <begin position="13"/>
        <end position="23"/>
    </location>
</feature>
<protein>
    <submittedName>
        <fullName evidence="2">Uncharacterized protein</fullName>
    </submittedName>
</protein>
<dbReference type="EMBL" id="CP076135">
    <property type="protein sequence ID" value="QWG16112.1"/>
    <property type="molecule type" value="Genomic_DNA"/>
</dbReference>
<evidence type="ECO:0000313" key="2">
    <source>
        <dbReference type="EMBL" id="QWG16112.1"/>
    </source>
</evidence>
<proteinExistence type="predicted"/>
<organism evidence="2 3">
    <name type="scientific">Bradyrhizobium sediminis</name>
    <dbReference type="NCBI Taxonomy" id="2840469"/>
    <lineage>
        <taxon>Bacteria</taxon>
        <taxon>Pseudomonadati</taxon>
        <taxon>Pseudomonadota</taxon>
        <taxon>Alphaproteobacteria</taxon>
        <taxon>Hyphomicrobiales</taxon>
        <taxon>Nitrobacteraceae</taxon>
        <taxon>Bradyrhizobium</taxon>
    </lineage>
</organism>
<sequence length="91" mass="10103">MTVLKFPYDASRRLHSRKPRRSRNGTPAERAAKAAAEVGTPATVVTMPKAAAPRLTYTTRELMQKLETLTGPNRLYLEGYIQGLVDGQKCK</sequence>
<accession>A0A975NJ31</accession>
<dbReference type="KEGG" id="bsei:KMZ68_13770"/>
<reference evidence="2" key="1">
    <citation type="submission" date="2021-06" db="EMBL/GenBank/DDBJ databases">
        <title>Bradyrhizobium sp. S2-11-2 Genome sequencing.</title>
        <authorList>
            <person name="Jin L."/>
        </authorList>
    </citation>
    <scope>NUCLEOTIDE SEQUENCE</scope>
    <source>
        <strain evidence="2">S2-11-2</strain>
    </source>
</reference>
<dbReference type="RefSeq" id="WP_215611850.1">
    <property type="nucleotide sequence ID" value="NZ_CP076135.1"/>
</dbReference>